<dbReference type="Gene3D" id="2.40.50.140">
    <property type="entry name" value="Nucleic acid-binding proteins"/>
    <property type="match status" value="1"/>
</dbReference>
<dbReference type="GO" id="GO:0008270">
    <property type="term" value="F:zinc ion binding"/>
    <property type="evidence" value="ECO:0007669"/>
    <property type="project" value="UniProtKB-KW"/>
</dbReference>
<dbReference type="Proteomes" id="UP000887581">
    <property type="component" value="Unplaced"/>
</dbReference>
<dbReference type="InterPro" id="IPR012340">
    <property type="entry name" value="NA-bd_OB-fold"/>
</dbReference>
<evidence type="ECO:0000256" key="8">
    <source>
        <dbReference type="ARBA" id="ARBA00023242"/>
    </source>
</evidence>
<evidence type="ECO:0000256" key="5">
    <source>
        <dbReference type="ARBA" id="ARBA00022723"/>
    </source>
</evidence>
<evidence type="ECO:0000256" key="2">
    <source>
        <dbReference type="ARBA" id="ARBA00009679"/>
    </source>
</evidence>
<dbReference type="InterPro" id="IPR015411">
    <property type="entry name" value="Rep_factor_Mcm10_C"/>
</dbReference>
<keyword evidence="7" id="KW-0862">Zinc</keyword>
<evidence type="ECO:0000256" key="4">
    <source>
        <dbReference type="ARBA" id="ARBA00022705"/>
    </source>
</evidence>
<dbReference type="GO" id="GO:0006270">
    <property type="term" value="P:DNA replication initiation"/>
    <property type="evidence" value="ECO:0007669"/>
    <property type="project" value="InterPro"/>
</dbReference>
<keyword evidence="8" id="KW-0539">Nucleus</keyword>
<evidence type="ECO:0000256" key="9">
    <source>
        <dbReference type="SAM" id="MobiDB-lite"/>
    </source>
</evidence>
<keyword evidence="11" id="KW-1185">Reference proteome</keyword>
<evidence type="ECO:0000256" key="3">
    <source>
        <dbReference type="ARBA" id="ARBA00017770"/>
    </source>
</evidence>
<dbReference type="InterPro" id="IPR056791">
    <property type="entry name" value="Znf_Mcm10_C"/>
</dbReference>
<dbReference type="InterPro" id="IPR015408">
    <property type="entry name" value="Znf_Mcm10/DnaG"/>
</dbReference>
<accession>A0A915Q768</accession>
<sequence>MNENKTLDALLNLFEDDEQFEEMAEVDGNGEGTEGMDNRKRGRMTEIAVFTAADAKEKPARQLVPIDFQCSRKNNNCSGHKKIGNGISLLHSNDADSSEDEWDRHFDQPDRLSDVGRDIKRQLKNAGENCSDFLSSGTYSIRKHSINVQDNRRMLQEKAQQITQAVESSSKDALRIYDPFFGIRIRNPTLSSAAFESYCDGLKKIRLGELKAFSERDSKWISLAIIVEKTSCRKSASGHEYMIWNVSDLANSLDKSVRILVFGDCVKKFWKLQLGTVIALVTPPFADSGSKQITVKLTKCAQVLEMGFCPDFGHCKAIKKDGSLCQNLVNLSQCERCIYHVQRAARKFTANRGSFTSALANPKRKLPLQESNSFGISTVTGPKRVVKVSTNTLSINDVRKNIKQKTKSSLTQSKSLKEYEKKTLNALIEKEAEVYGTRSVSQQHGKILAEKKNDGSLKEFLQKEENGSKSLVSSPVLGKGLNSGTVLLTCPTTTFTKLNVSEDAKRKAIAAVIKKGGVEKADPNSLNGRPRKRLSKERAEGWKMKKTGANESSSSNSEEVGKFSKTPYTADEILALMKKKSSHESDLHREDAEREGLYFHTMEQKEKLENYLTNTMEIRNCNVVICIQCNYKSHKQSDLCKQLCHTVKQCKASKRFFRCKQCHRRTISYERIPAVPCTHCGCNDFQRVSMKDERKIKLPQEDLLLRGEERKYVNC</sequence>
<evidence type="ECO:0000259" key="10">
    <source>
        <dbReference type="SMART" id="SM01280"/>
    </source>
</evidence>
<dbReference type="GO" id="GO:0043596">
    <property type="term" value="C:nuclear replication fork"/>
    <property type="evidence" value="ECO:0007669"/>
    <property type="project" value="TreeGrafter"/>
</dbReference>
<evidence type="ECO:0000256" key="6">
    <source>
        <dbReference type="ARBA" id="ARBA00022771"/>
    </source>
</evidence>
<reference evidence="12" key="1">
    <citation type="submission" date="2022-11" db="UniProtKB">
        <authorList>
            <consortium name="WormBaseParasite"/>
        </authorList>
    </citation>
    <scope>IDENTIFICATION</scope>
</reference>
<dbReference type="Pfam" id="PF22379">
    <property type="entry name" value="OB_MCM10"/>
    <property type="match status" value="1"/>
</dbReference>
<keyword evidence="6" id="KW-0863">Zinc-finger</keyword>
<evidence type="ECO:0000256" key="7">
    <source>
        <dbReference type="ARBA" id="ARBA00022833"/>
    </source>
</evidence>
<dbReference type="Pfam" id="PF09332">
    <property type="entry name" value="Mcm10"/>
    <property type="match status" value="1"/>
</dbReference>
<keyword evidence="5" id="KW-0479">Metal-binding</keyword>
<protein>
    <recommendedName>
        <fullName evidence="3">Protein MCM10 homolog</fullName>
    </recommendedName>
</protein>
<dbReference type="GO" id="GO:0003688">
    <property type="term" value="F:DNA replication origin binding"/>
    <property type="evidence" value="ECO:0007669"/>
    <property type="project" value="TreeGrafter"/>
</dbReference>
<comment type="similarity">
    <text evidence="2">Belongs to the MCM10 family.</text>
</comment>
<proteinExistence type="inferred from homology"/>
<dbReference type="InterPro" id="IPR040184">
    <property type="entry name" value="Mcm10"/>
</dbReference>
<organism evidence="11 12">
    <name type="scientific">Setaria digitata</name>
    <dbReference type="NCBI Taxonomy" id="48799"/>
    <lineage>
        <taxon>Eukaryota</taxon>
        <taxon>Metazoa</taxon>
        <taxon>Ecdysozoa</taxon>
        <taxon>Nematoda</taxon>
        <taxon>Chromadorea</taxon>
        <taxon>Rhabditida</taxon>
        <taxon>Spirurina</taxon>
        <taxon>Spiruromorpha</taxon>
        <taxon>Filarioidea</taxon>
        <taxon>Setariidae</taxon>
        <taxon>Setaria</taxon>
    </lineage>
</organism>
<evidence type="ECO:0000313" key="12">
    <source>
        <dbReference type="WBParaSite" id="sdigi.contig764.g9705.t1"/>
    </source>
</evidence>
<dbReference type="GO" id="GO:0003697">
    <property type="term" value="F:single-stranded DNA binding"/>
    <property type="evidence" value="ECO:0007669"/>
    <property type="project" value="InterPro"/>
</dbReference>
<comment type="subcellular location">
    <subcellularLocation>
        <location evidence="1">Nucleus</location>
    </subcellularLocation>
</comment>
<feature type="domain" description="Replication factor Mcm10 C-terminal" evidence="10">
    <location>
        <begin position="393"/>
        <end position="715"/>
    </location>
</feature>
<feature type="region of interest" description="Disordered" evidence="9">
    <location>
        <begin position="518"/>
        <end position="563"/>
    </location>
</feature>
<dbReference type="Pfam" id="PF24863">
    <property type="entry name" value="zf-CCCH_Mcm10"/>
    <property type="match status" value="1"/>
</dbReference>
<dbReference type="InterPro" id="IPR055065">
    <property type="entry name" value="OB_MCM10"/>
</dbReference>
<evidence type="ECO:0000313" key="11">
    <source>
        <dbReference type="Proteomes" id="UP000887581"/>
    </source>
</evidence>
<dbReference type="SMART" id="SM01280">
    <property type="entry name" value="Mcm10"/>
    <property type="match status" value="1"/>
</dbReference>
<dbReference type="PANTHER" id="PTHR13454:SF11">
    <property type="entry name" value="PROTEIN MCM10 HOMOLOG"/>
    <property type="match status" value="1"/>
</dbReference>
<dbReference type="WBParaSite" id="sdigi.contig764.g9705.t1">
    <property type="protein sequence ID" value="sdigi.contig764.g9705.t1"/>
    <property type="gene ID" value="sdigi.contig764.g9705"/>
</dbReference>
<dbReference type="Pfam" id="PF09329">
    <property type="entry name" value="zf-primase"/>
    <property type="match status" value="1"/>
</dbReference>
<evidence type="ECO:0000256" key="1">
    <source>
        <dbReference type="ARBA" id="ARBA00004123"/>
    </source>
</evidence>
<keyword evidence="4" id="KW-0235">DNA replication</keyword>
<dbReference type="PANTHER" id="PTHR13454">
    <property type="entry name" value="PROTEIN MCM10 HOMOLOG"/>
    <property type="match status" value="1"/>
</dbReference>
<name>A0A915Q768_9BILA</name>
<dbReference type="AlphaFoldDB" id="A0A915Q768"/>